<protein>
    <submittedName>
        <fullName evidence="1">Uncharacterized protein</fullName>
    </submittedName>
</protein>
<name>A0A6J7WJW5_9CAUD</name>
<organism evidence="1">
    <name type="scientific">uncultured Caudovirales phage</name>
    <dbReference type="NCBI Taxonomy" id="2100421"/>
    <lineage>
        <taxon>Viruses</taxon>
        <taxon>Duplodnaviria</taxon>
        <taxon>Heunggongvirae</taxon>
        <taxon>Uroviricota</taxon>
        <taxon>Caudoviricetes</taxon>
        <taxon>Peduoviridae</taxon>
        <taxon>Maltschvirus</taxon>
        <taxon>Maltschvirus maltsch</taxon>
    </lineage>
</organism>
<proteinExistence type="predicted"/>
<reference evidence="1" key="1">
    <citation type="submission" date="2020-05" db="EMBL/GenBank/DDBJ databases">
        <authorList>
            <person name="Chiriac C."/>
            <person name="Salcher M."/>
            <person name="Ghai R."/>
            <person name="Kavagutti S V."/>
        </authorList>
    </citation>
    <scope>NUCLEOTIDE SEQUENCE</scope>
</reference>
<gene>
    <name evidence="1" type="ORF">UFOVP184_25</name>
</gene>
<accession>A0A6J7WJW5</accession>
<evidence type="ECO:0000313" key="1">
    <source>
        <dbReference type="EMBL" id="CAB5207087.1"/>
    </source>
</evidence>
<dbReference type="EMBL" id="LR798229">
    <property type="protein sequence ID" value="CAB5207087.1"/>
    <property type="molecule type" value="Genomic_DNA"/>
</dbReference>
<sequence>MKTTTRWDEYLYMVEARELDSLDKVEIMMELDVFLEAQPSPITESNFEPPVPDVIELLKRIKREYPNDYGEMVTGGVDGLSEKSRANLKGLNI</sequence>